<dbReference type="Proteomes" id="UP000249610">
    <property type="component" value="Unassembled WGS sequence"/>
</dbReference>
<dbReference type="EMBL" id="QLLK01000004">
    <property type="protein sequence ID" value="RAI91685.1"/>
    <property type="molecule type" value="Genomic_DNA"/>
</dbReference>
<sequence length="62" mass="7061">MLESRIKAYSASKEIYKNKIWHSVFKPHNSMVSSEGAKLFMTLYAVQGKKIDSISSPERAKL</sequence>
<gene>
    <name evidence="1" type="ORF">LV83_01876</name>
</gene>
<name>A0A327PHE4_9BACT</name>
<protein>
    <submittedName>
        <fullName evidence="1">Uncharacterized protein</fullName>
    </submittedName>
</protein>
<keyword evidence="2" id="KW-1185">Reference proteome</keyword>
<proteinExistence type="predicted"/>
<accession>A0A327PHE4</accession>
<evidence type="ECO:0000313" key="1">
    <source>
        <dbReference type="EMBL" id="RAI91685.1"/>
    </source>
</evidence>
<dbReference type="AlphaFoldDB" id="A0A327PHE4"/>
<reference evidence="1 2" key="1">
    <citation type="submission" date="2018-06" db="EMBL/GenBank/DDBJ databases">
        <title>Genomic Encyclopedia of Archaeal and Bacterial Type Strains, Phase II (KMG-II): from individual species to whole genera.</title>
        <authorList>
            <person name="Goeker M."/>
        </authorList>
    </citation>
    <scope>NUCLEOTIDE SEQUENCE [LARGE SCALE GENOMIC DNA]</scope>
    <source>
        <strain evidence="1 2">DSM 23446</strain>
    </source>
</reference>
<organism evidence="1 2">
    <name type="scientific">Algoriphagus yeomjeoni</name>
    <dbReference type="NCBI Taxonomy" id="291403"/>
    <lineage>
        <taxon>Bacteria</taxon>
        <taxon>Pseudomonadati</taxon>
        <taxon>Bacteroidota</taxon>
        <taxon>Cytophagia</taxon>
        <taxon>Cytophagales</taxon>
        <taxon>Cyclobacteriaceae</taxon>
        <taxon>Algoriphagus</taxon>
    </lineage>
</organism>
<comment type="caution">
    <text evidence="1">The sequence shown here is derived from an EMBL/GenBank/DDBJ whole genome shotgun (WGS) entry which is preliminary data.</text>
</comment>
<evidence type="ECO:0000313" key="2">
    <source>
        <dbReference type="Proteomes" id="UP000249610"/>
    </source>
</evidence>